<dbReference type="Proteomes" id="UP001303889">
    <property type="component" value="Unassembled WGS sequence"/>
</dbReference>
<reference evidence="1" key="2">
    <citation type="submission" date="2023-05" db="EMBL/GenBank/DDBJ databases">
        <authorList>
            <consortium name="Lawrence Berkeley National Laboratory"/>
            <person name="Steindorff A."/>
            <person name="Hensen N."/>
            <person name="Bonometti L."/>
            <person name="Westerberg I."/>
            <person name="Brannstrom I.O."/>
            <person name="Guillou S."/>
            <person name="Cros-Aarteil S."/>
            <person name="Calhoun S."/>
            <person name="Haridas S."/>
            <person name="Kuo A."/>
            <person name="Mondo S."/>
            <person name="Pangilinan J."/>
            <person name="Riley R."/>
            <person name="Labutti K."/>
            <person name="Andreopoulos B."/>
            <person name="Lipzen A."/>
            <person name="Chen C."/>
            <person name="Yanf M."/>
            <person name="Daum C."/>
            <person name="Ng V."/>
            <person name="Clum A."/>
            <person name="Ohm R."/>
            <person name="Martin F."/>
            <person name="Silar P."/>
            <person name="Natvig D."/>
            <person name="Lalanne C."/>
            <person name="Gautier V."/>
            <person name="Ament-Velasquez S.L."/>
            <person name="Kruys A."/>
            <person name="Hutchinson M.I."/>
            <person name="Powell A.J."/>
            <person name="Barry K."/>
            <person name="Miller A.N."/>
            <person name="Grigoriev I.V."/>
            <person name="Debuchy R."/>
            <person name="Gladieux P."/>
            <person name="Thoren M.H."/>
            <person name="Johannesson H."/>
        </authorList>
    </citation>
    <scope>NUCLEOTIDE SEQUENCE</scope>
    <source>
        <strain evidence="1">CBS 103.79</strain>
    </source>
</reference>
<dbReference type="AlphaFoldDB" id="A0AAN6MM58"/>
<dbReference type="EMBL" id="MU855513">
    <property type="protein sequence ID" value="KAK3902393.1"/>
    <property type="molecule type" value="Genomic_DNA"/>
</dbReference>
<comment type="caution">
    <text evidence="1">The sequence shown here is derived from an EMBL/GenBank/DDBJ whole genome shotgun (WGS) entry which is preliminary data.</text>
</comment>
<organism evidence="1 2">
    <name type="scientific">Staphylotrichum tortipilum</name>
    <dbReference type="NCBI Taxonomy" id="2831512"/>
    <lineage>
        <taxon>Eukaryota</taxon>
        <taxon>Fungi</taxon>
        <taxon>Dikarya</taxon>
        <taxon>Ascomycota</taxon>
        <taxon>Pezizomycotina</taxon>
        <taxon>Sordariomycetes</taxon>
        <taxon>Sordariomycetidae</taxon>
        <taxon>Sordariales</taxon>
        <taxon>Chaetomiaceae</taxon>
        <taxon>Staphylotrichum</taxon>
    </lineage>
</organism>
<name>A0AAN6MM58_9PEZI</name>
<accession>A0AAN6MM58</accession>
<reference evidence="1" key="1">
    <citation type="journal article" date="2023" name="Mol. Phylogenet. Evol.">
        <title>Genome-scale phylogeny and comparative genomics of the fungal order Sordariales.</title>
        <authorList>
            <person name="Hensen N."/>
            <person name="Bonometti L."/>
            <person name="Westerberg I."/>
            <person name="Brannstrom I.O."/>
            <person name="Guillou S."/>
            <person name="Cros-Aarteil S."/>
            <person name="Calhoun S."/>
            <person name="Haridas S."/>
            <person name="Kuo A."/>
            <person name="Mondo S."/>
            <person name="Pangilinan J."/>
            <person name="Riley R."/>
            <person name="LaButti K."/>
            <person name="Andreopoulos B."/>
            <person name="Lipzen A."/>
            <person name="Chen C."/>
            <person name="Yan M."/>
            <person name="Daum C."/>
            <person name="Ng V."/>
            <person name="Clum A."/>
            <person name="Steindorff A."/>
            <person name="Ohm R.A."/>
            <person name="Martin F."/>
            <person name="Silar P."/>
            <person name="Natvig D.O."/>
            <person name="Lalanne C."/>
            <person name="Gautier V."/>
            <person name="Ament-Velasquez S.L."/>
            <person name="Kruys A."/>
            <person name="Hutchinson M.I."/>
            <person name="Powell A.J."/>
            <person name="Barry K."/>
            <person name="Miller A.N."/>
            <person name="Grigoriev I.V."/>
            <person name="Debuchy R."/>
            <person name="Gladieux P."/>
            <person name="Hiltunen Thoren M."/>
            <person name="Johannesson H."/>
        </authorList>
    </citation>
    <scope>NUCLEOTIDE SEQUENCE</scope>
    <source>
        <strain evidence="1">CBS 103.79</strain>
    </source>
</reference>
<evidence type="ECO:0000313" key="2">
    <source>
        <dbReference type="Proteomes" id="UP001303889"/>
    </source>
</evidence>
<sequence>LIVRAFNARVKLGLDRQMPSLIIHEEAEMLRNRPGHLRTYERVPEWAEKVPPLDELLVVPTHEGETLAGTEDEKADPDFLAKGILLWTPHIHFT</sequence>
<gene>
    <name evidence="1" type="ORF">C8A05DRAFT_15549</name>
</gene>
<keyword evidence="2" id="KW-1185">Reference proteome</keyword>
<proteinExistence type="predicted"/>
<evidence type="ECO:0000313" key="1">
    <source>
        <dbReference type="EMBL" id="KAK3902393.1"/>
    </source>
</evidence>
<feature type="non-terminal residue" evidence="1">
    <location>
        <position position="1"/>
    </location>
</feature>
<protein>
    <submittedName>
        <fullName evidence="1">Uncharacterized protein</fullName>
    </submittedName>
</protein>